<organism evidence="6 7">
    <name type="scientific">Knoellia sinensis KCTC 19936</name>
    <dbReference type="NCBI Taxonomy" id="1385520"/>
    <lineage>
        <taxon>Bacteria</taxon>
        <taxon>Bacillati</taxon>
        <taxon>Actinomycetota</taxon>
        <taxon>Actinomycetes</taxon>
        <taxon>Micrococcales</taxon>
        <taxon>Intrasporangiaceae</taxon>
        <taxon>Knoellia</taxon>
    </lineage>
</organism>
<dbReference type="GO" id="GO:0004081">
    <property type="term" value="F:bis(5'-nucleosyl)-tetraphosphatase (asymmetrical) activity"/>
    <property type="evidence" value="ECO:0007669"/>
    <property type="project" value="TreeGrafter"/>
</dbReference>
<dbReference type="SUPFAM" id="SSF55811">
    <property type="entry name" value="Nudix"/>
    <property type="match status" value="1"/>
</dbReference>
<dbReference type="InterPro" id="IPR051325">
    <property type="entry name" value="Nudix_hydrolase_domain"/>
</dbReference>
<evidence type="ECO:0000256" key="3">
    <source>
        <dbReference type="RuleBase" id="RU003476"/>
    </source>
</evidence>
<dbReference type="InterPro" id="IPR013078">
    <property type="entry name" value="His_Pase_superF_clade-1"/>
</dbReference>
<evidence type="ECO:0000256" key="2">
    <source>
        <dbReference type="ARBA" id="ARBA00022801"/>
    </source>
</evidence>
<evidence type="ECO:0000313" key="6">
    <source>
        <dbReference type="EMBL" id="KGN34317.1"/>
    </source>
</evidence>
<dbReference type="STRING" id="1385520.N802_13280"/>
<dbReference type="Gene3D" id="3.90.79.10">
    <property type="entry name" value="Nucleoside Triphosphate Pyrophosphohydrolase"/>
    <property type="match status" value="1"/>
</dbReference>
<dbReference type="AlphaFoldDB" id="A0A0A0JE24"/>
<dbReference type="InterPro" id="IPR020476">
    <property type="entry name" value="Nudix_hydrolase"/>
</dbReference>
<dbReference type="PRINTS" id="PR00502">
    <property type="entry name" value="NUDIXFAMILY"/>
</dbReference>
<feature type="domain" description="Nudix hydrolase" evidence="5">
    <location>
        <begin position="42"/>
        <end position="172"/>
    </location>
</feature>
<dbReference type="EMBL" id="AVPJ01000002">
    <property type="protein sequence ID" value="KGN34317.1"/>
    <property type="molecule type" value="Genomic_DNA"/>
</dbReference>
<evidence type="ECO:0000256" key="4">
    <source>
        <dbReference type="SAM" id="MobiDB-lite"/>
    </source>
</evidence>
<keyword evidence="2 3" id="KW-0378">Hydrolase</keyword>
<keyword evidence="7" id="KW-1185">Reference proteome</keyword>
<feature type="region of interest" description="Disordered" evidence="4">
    <location>
        <begin position="1"/>
        <end position="35"/>
    </location>
</feature>
<dbReference type="InterPro" id="IPR015797">
    <property type="entry name" value="NUDIX_hydrolase-like_dom_sf"/>
</dbReference>
<comment type="caution">
    <text evidence="6">The sequence shown here is derived from an EMBL/GenBank/DDBJ whole genome shotgun (WGS) entry which is preliminary data.</text>
</comment>
<dbReference type="eggNOG" id="COG2062">
    <property type="taxonomic scope" value="Bacteria"/>
</dbReference>
<evidence type="ECO:0000256" key="1">
    <source>
        <dbReference type="ARBA" id="ARBA00005582"/>
    </source>
</evidence>
<dbReference type="eggNOG" id="COG0494">
    <property type="taxonomic scope" value="Bacteria"/>
</dbReference>
<reference evidence="6 7" key="1">
    <citation type="submission" date="2013-08" db="EMBL/GenBank/DDBJ databases">
        <title>The genome sequence of Knoellia sinensis.</title>
        <authorList>
            <person name="Zhu W."/>
            <person name="Wang G."/>
        </authorList>
    </citation>
    <scope>NUCLEOTIDE SEQUENCE [LARGE SCALE GENOMIC DNA]</scope>
    <source>
        <strain evidence="6 7">KCTC 19936</strain>
    </source>
</reference>
<dbReference type="PANTHER" id="PTHR21340:SF0">
    <property type="entry name" value="BIS(5'-NUCLEOSYL)-TETRAPHOSPHATASE [ASYMMETRICAL]"/>
    <property type="match status" value="1"/>
</dbReference>
<sequence>MEPAPPRQARRTPSGHPGGPHRDARQATTQGSAALSAQARAQAIPAAGTLPWRVRKGVLQVALVHRPRYDDWSWPKGKLDPGEDWSAAAARETEEETGLQVRLGRPLPGAHYLMLTKSGEQGEKVVRYWASTVTGGHGRLENEIDAVDWLDVAEADVRLDYSHDRDQLRALVRAHTEGTLDTWPLVIVRHAKALARSDWSDDDQLRPLDERGRERADALIPVLTAYGITDIVTSPSLRCLDTISPYAVWSGIAPRTRKGLSEEGHEAAPEKAAEHVARALERGEPMALCTHGPVLPAVMDVLSPLLELGGPDSVELLERFVEARDENLAKGEALVCHVAGTGLGKERHGKNGGARIVAVERHLP</sequence>
<protein>
    <submittedName>
        <fullName evidence="6">NUDIX hydrolase</fullName>
    </submittedName>
</protein>
<dbReference type="CDD" id="cd07067">
    <property type="entry name" value="HP_PGM_like"/>
    <property type="match status" value="1"/>
</dbReference>
<dbReference type="SMART" id="SM00855">
    <property type="entry name" value="PGAM"/>
    <property type="match status" value="1"/>
</dbReference>
<dbReference type="CDD" id="cd03673">
    <property type="entry name" value="NUDIX_Ap6A_hydrolase"/>
    <property type="match status" value="1"/>
</dbReference>
<gene>
    <name evidence="6" type="ORF">N802_13280</name>
</gene>
<dbReference type="SUPFAM" id="SSF53254">
    <property type="entry name" value="Phosphoglycerate mutase-like"/>
    <property type="match status" value="1"/>
</dbReference>
<dbReference type="GO" id="GO:0006167">
    <property type="term" value="P:AMP biosynthetic process"/>
    <property type="evidence" value="ECO:0007669"/>
    <property type="project" value="TreeGrafter"/>
</dbReference>
<dbReference type="InterPro" id="IPR029033">
    <property type="entry name" value="His_PPase_superfam"/>
</dbReference>
<dbReference type="GO" id="GO:0006754">
    <property type="term" value="P:ATP biosynthetic process"/>
    <property type="evidence" value="ECO:0007669"/>
    <property type="project" value="TreeGrafter"/>
</dbReference>
<accession>A0A0A0JE24</accession>
<dbReference type="PANTHER" id="PTHR21340">
    <property type="entry name" value="DIADENOSINE 5,5-P1,P4-TETRAPHOSPHATE PYROPHOSPHOHYDROLASE MUTT"/>
    <property type="match status" value="1"/>
</dbReference>
<dbReference type="Proteomes" id="UP000030002">
    <property type="component" value="Unassembled WGS sequence"/>
</dbReference>
<dbReference type="Gene3D" id="3.40.50.1240">
    <property type="entry name" value="Phosphoglycerate mutase-like"/>
    <property type="match status" value="1"/>
</dbReference>
<dbReference type="Pfam" id="PF00300">
    <property type="entry name" value="His_Phos_1"/>
    <property type="match status" value="1"/>
</dbReference>
<name>A0A0A0JE24_9MICO</name>
<evidence type="ECO:0000313" key="7">
    <source>
        <dbReference type="Proteomes" id="UP000030002"/>
    </source>
</evidence>
<dbReference type="PROSITE" id="PS00893">
    <property type="entry name" value="NUDIX_BOX"/>
    <property type="match status" value="1"/>
</dbReference>
<proteinExistence type="inferred from homology"/>
<dbReference type="InterPro" id="IPR020084">
    <property type="entry name" value="NUDIX_hydrolase_CS"/>
</dbReference>
<dbReference type="InterPro" id="IPR000086">
    <property type="entry name" value="NUDIX_hydrolase_dom"/>
</dbReference>
<evidence type="ECO:0000259" key="5">
    <source>
        <dbReference type="PROSITE" id="PS51462"/>
    </source>
</evidence>
<comment type="similarity">
    <text evidence="1 3">Belongs to the Nudix hydrolase family.</text>
</comment>
<dbReference type="Pfam" id="PF00293">
    <property type="entry name" value="NUDIX"/>
    <property type="match status" value="1"/>
</dbReference>
<dbReference type="PROSITE" id="PS51462">
    <property type="entry name" value="NUDIX"/>
    <property type="match status" value="1"/>
</dbReference>